<accession>A0ABM1MDU5</accession>
<evidence type="ECO:0000313" key="4">
    <source>
        <dbReference type="Proteomes" id="UP000695000"/>
    </source>
</evidence>
<feature type="coiled-coil region" evidence="1">
    <location>
        <begin position="368"/>
        <end position="395"/>
    </location>
</feature>
<proteinExistence type="predicted"/>
<feature type="compositionally biased region" description="Basic residues" evidence="2">
    <location>
        <begin position="570"/>
        <end position="579"/>
    </location>
</feature>
<dbReference type="CDD" id="cd19856">
    <property type="entry name" value="DSRM_Kanadaptin"/>
    <property type="match status" value="1"/>
</dbReference>
<protein>
    <submittedName>
        <fullName evidence="5">Kanadaptin</fullName>
    </submittedName>
</protein>
<feature type="domain" description="FHA" evidence="3">
    <location>
        <begin position="82"/>
        <end position="138"/>
    </location>
</feature>
<organism evidence="4 5">
    <name type="scientific">Nicrophorus vespilloides</name>
    <name type="common">Boreal carrion beetle</name>
    <dbReference type="NCBI Taxonomy" id="110193"/>
    <lineage>
        <taxon>Eukaryota</taxon>
        <taxon>Metazoa</taxon>
        <taxon>Ecdysozoa</taxon>
        <taxon>Arthropoda</taxon>
        <taxon>Hexapoda</taxon>
        <taxon>Insecta</taxon>
        <taxon>Pterygota</taxon>
        <taxon>Neoptera</taxon>
        <taxon>Endopterygota</taxon>
        <taxon>Coleoptera</taxon>
        <taxon>Polyphaga</taxon>
        <taxon>Staphyliniformia</taxon>
        <taxon>Silphidae</taxon>
        <taxon>Nicrophorinae</taxon>
        <taxon>Nicrophorus</taxon>
    </lineage>
</organism>
<evidence type="ECO:0000313" key="5">
    <source>
        <dbReference type="RefSeq" id="XP_017772745.1"/>
    </source>
</evidence>
<dbReference type="CDD" id="cd22677">
    <property type="entry name" value="FHA_Kanadaptin"/>
    <property type="match status" value="1"/>
</dbReference>
<feature type="compositionally biased region" description="Basic and acidic residues" evidence="2">
    <location>
        <begin position="555"/>
        <end position="569"/>
    </location>
</feature>
<name>A0ABM1MDU5_NICVS</name>
<keyword evidence="1" id="KW-0175">Coiled coil</keyword>
<feature type="compositionally biased region" description="Polar residues" evidence="2">
    <location>
        <begin position="608"/>
        <end position="625"/>
    </location>
</feature>
<feature type="region of interest" description="Disordered" evidence="2">
    <location>
        <begin position="505"/>
        <end position="527"/>
    </location>
</feature>
<gene>
    <name evidence="5" type="primary">LOC108559886</name>
</gene>
<feature type="region of interest" description="Disordered" evidence="2">
    <location>
        <begin position="551"/>
        <end position="579"/>
    </location>
</feature>
<dbReference type="PROSITE" id="PS50006">
    <property type="entry name" value="FHA_DOMAIN"/>
    <property type="match status" value="1"/>
</dbReference>
<dbReference type="RefSeq" id="XP_017772745.1">
    <property type="nucleotide sequence ID" value="XM_017917256.1"/>
</dbReference>
<dbReference type="Proteomes" id="UP000695000">
    <property type="component" value="Unplaced"/>
</dbReference>
<dbReference type="SMART" id="SM00240">
    <property type="entry name" value="FHA"/>
    <property type="match status" value="1"/>
</dbReference>
<evidence type="ECO:0000256" key="2">
    <source>
        <dbReference type="SAM" id="MobiDB-lite"/>
    </source>
</evidence>
<dbReference type="InterPro" id="IPR050923">
    <property type="entry name" value="Cell_Proc_Reg/RNA_Proc"/>
</dbReference>
<keyword evidence="4" id="KW-1185">Reference proteome</keyword>
<evidence type="ECO:0000259" key="3">
    <source>
        <dbReference type="PROSITE" id="PS50006"/>
    </source>
</evidence>
<feature type="region of interest" description="Disordered" evidence="2">
    <location>
        <begin position="603"/>
        <end position="625"/>
    </location>
</feature>
<dbReference type="SUPFAM" id="SSF49879">
    <property type="entry name" value="SMAD/FHA domain"/>
    <property type="match status" value="1"/>
</dbReference>
<dbReference type="InterPro" id="IPR000253">
    <property type="entry name" value="FHA_dom"/>
</dbReference>
<sequence>MDDEENGDDFKKPVFVAKAARKTIQLEAENVEEKTSPEDAKKLEQSYKEPSWSGLPSGQYNFEVLKNGSIINSIDLTEKPYWVFGRLPTCDISMAHPTVSRHHAILQYREKVEGDEEKGFYLYDLTSTHGTFLNKVQIKPRVYVRVKVGHIIKLGCSTRNYILGGPDDDAEEVSEFSVTQLKQKRLEELVNRQKEAELKTKKEEVKGVDWGMGEDAEEEDELMENPFAQTNNEELYLDDPKKTLRGFMDREGHSFEYDCTEQGVGQFLCKVVLPLDDPRGRPIVAEVLHKGKKKEAVVQCALEACRILDRHGVLRQATHESRKRKSKNWEENDFYDSDDDTFLDRTGTVEKKRENRMKAKLPQKIETYESLIEKEASMSRRIKEIETELEVVRNAGKAKQQYEDEDSLDSFMKTLKTPQVDKQKISKLKADLLRLKQDHAAVVKLANLAKPADMPALKPQTSMKMPMFGKRTKLAKLSVPAPVPVSDTVETDEIEEEAIEIKSEEKEMNSKDLKSDEGETKIAETKTKPIIKQTEDAVAVIENKNQVNEVNEPNEIEKNSEDVKKEEEKRKKKNMRRIQQRAEKMEVEKVKGYEADFSKEDYNMWVPPQNQTGDGRTSLNEKFGY</sequence>
<feature type="region of interest" description="Disordered" evidence="2">
    <location>
        <begin position="28"/>
        <end position="50"/>
    </location>
</feature>
<dbReference type="PANTHER" id="PTHR23308">
    <property type="entry name" value="NUCLEAR INHIBITOR OF PROTEIN PHOSPHATASE-1"/>
    <property type="match status" value="1"/>
</dbReference>
<reference evidence="5" key="1">
    <citation type="submission" date="2025-08" db="UniProtKB">
        <authorList>
            <consortium name="RefSeq"/>
        </authorList>
    </citation>
    <scope>IDENTIFICATION</scope>
    <source>
        <tissue evidence="5">Whole Larva</tissue>
    </source>
</reference>
<dbReference type="Pfam" id="PF00498">
    <property type="entry name" value="FHA"/>
    <property type="match status" value="1"/>
</dbReference>
<feature type="compositionally biased region" description="Basic and acidic residues" evidence="2">
    <location>
        <begin position="31"/>
        <end position="47"/>
    </location>
</feature>
<feature type="coiled-coil region" evidence="1">
    <location>
        <begin position="179"/>
        <end position="206"/>
    </location>
</feature>
<dbReference type="InterPro" id="IPR008984">
    <property type="entry name" value="SMAD_FHA_dom_sf"/>
</dbReference>
<dbReference type="Gene3D" id="2.60.200.20">
    <property type="match status" value="1"/>
</dbReference>
<dbReference type="GeneID" id="108559886"/>
<evidence type="ECO:0000256" key="1">
    <source>
        <dbReference type="SAM" id="Coils"/>
    </source>
</evidence>